<accession>A0ABS9W9B3</accession>
<feature type="transmembrane region" description="Helical" evidence="1">
    <location>
        <begin position="84"/>
        <end position="103"/>
    </location>
</feature>
<sequence length="143" mass="15473">MVATAVPRSLRPLHPLHAVLLAFPLPLFLGALLSDFAYQASFQIQWANFSSWLIAGGLLVGGFALLWALIDLIRSGKARKARAAIYFVVLLAMWVLGFINALVHAKDAFAIMPEALYLSAVAAILALVAAWMGYSGYQTQEVA</sequence>
<evidence type="ECO:0000313" key="3">
    <source>
        <dbReference type="EMBL" id="MCI0755892.1"/>
    </source>
</evidence>
<dbReference type="RefSeq" id="WP_241793694.1">
    <property type="nucleotide sequence ID" value="NZ_JALBUU010000079.1"/>
</dbReference>
<feature type="transmembrane region" description="Helical" evidence="1">
    <location>
        <begin position="115"/>
        <end position="134"/>
    </location>
</feature>
<keyword evidence="1" id="KW-0812">Transmembrane</keyword>
<keyword evidence="4" id="KW-1185">Reference proteome</keyword>
<gene>
    <name evidence="3" type="ORF">MON41_19695</name>
</gene>
<feature type="domain" description="DUF2231" evidence="2">
    <location>
        <begin position="14"/>
        <end position="134"/>
    </location>
</feature>
<evidence type="ECO:0000256" key="1">
    <source>
        <dbReference type="SAM" id="Phobius"/>
    </source>
</evidence>
<dbReference type="EMBL" id="JALBUU010000079">
    <property type="protein sequence ID" value="MCI0755892.1"/>
    <property type="molecule type" value="Genomic_DNA"/>
</dbReference>
<organism evidence="3 4">
    <name type="scientific">Teichococcus vastitatis</name>
    <dbReference type="NCBI Taxonomy" id="2307076"/>
    <lineage>
        <taxon>Bacteria</taxon>
        <taxon>Pseudomonadati</taxon>
        <taxon>Pseudomonadota</taxon>
        <taxon>Alphaproteobacteria</taxon>
        <taxon>Acetobacterales</taxon>
        <taxon>Roseomonadaceae</taxon>
        <taxon>Roseomonas</taxon>
    </lineage>
</organism>
<dbReference type="InterPro" id="IPR019251">
    <property type="entry name" value="DUF2231_TM"/>
</dbReference>
<dbReference type="Pfam" id="PF09990">
    <property type="entry name" value="DUF2231"/>
    <property type="match status" value="1"/>
</dbReference>
<feature type="transmembrane region" description="Helical" evidence="1">
    <location>
        <begin position="49"/>
        <end position="72"/>
    </location>
</feature>
<protein>
    <recommendedName>
        <fullName evidence="2">DUF2231 domain-containing protein</fullName>
    </recommendedName>
</protein>
<comment type="caution">
    <text evidence="3">The sequence shown here is derived from an EMBL/GenBank/DDBJ whole genome shotgun (WGS) entry which is preliminary data.</text>
</comment>
<proteinExistence type="predicted"/>
<evidence type="ECO:0000259" key="2">
    <source>
        <dbReference type="Pfam" id="PF09990"/>
    </source>
</evidence>
<dbReference type="Proteomes" id="UP001201985">
    <property type="component" value="Unassembled WGS sequence"/>
</dbReference>
<dbReference type="InterPro" id="IPR016923">
    <property type="entry name" value="UCP029509"/>
</dbReference>
<name>A0ABS9W9B3_9PROT</name>
<dbReference type="PIRSF" id="PIRSF029509">
    <property type="entry name" value="UCP029509"/>
    <property type="match status" value="1"/>
</dbReference>
<evidence type="ECO:0000313" key="4">
    <source>
        <dbReference type="Proteomes" id="UP001201985"/>
    </source>
</evidence>
<keyword evidence="1" id="KW-1133">Transmembrane helix</keyword>
<keyword evidence="1" id="KW-0472">Membrane</keyword>
<reference evidence="3 4" key="1">
    <citation type="submission" date="2022-03" db="EMBL/GenBank/DDBJ databases">
        <title>Complete genome analysis of Roseomonas KG 17.1 : a prolific producer of plant growth promoters.</title>
        <authorList>
            <person name="Saadouli I."/>
            <person name="Najjari A."/>
            <person name="Mosbah A."/>
            <person name="Ouzari H.I."/>
        </authorList>
    </citation>
    <scope>NUCLEOTIDE SEQUENCE [LARGE SCALE GENOMIC DNA]</scope>
    <source>
        <strain evidence="3 4">KG17-1</strain>
    </source>
</reference>